<comment type="caution">
    <text evidence="1">The sequence shown here is derived from an EMBL/GenBank/DDBJ whole genome shotgun (WGS) entry which is preliminary data.</text>
</comment>
<dbReference type="EMBL" id="JBDODL010000006">
    <property type="protein sequence ID" value="MES1918015.1"/>
    <property type="molecule type" value="Genomic_DNA"/>
</dbReference>
<sequence>MRMVCARTHRDSTDKWMWDKKVANKIECRRGCRRAGLIRPVHQSGYGAKSACKHVGIPQHGDSDLVSSCEFSCDTDNGFKEIDEKFMLLHCDKNGEFADFPLNFHCEQGFLAI</sequence>
<gene>
    <name evidence="1" type="ORF">MHBO_000047</name>
</gene>
<protein>
    <submittedName>
        <fullName evidence="1">Uncharacterized protein</fullName>
    </submittedName>
</protein>
<evidence type="ECO:0000313" key="1">
    <source>
        <dbReference type="EMBL" id="MES1918015.1"/>
    </source>
</evidence>
<proteinExistence type="predicted"/>
<name>A0ABV2AE59_9EUKA</name>
<keyword evidence="2" id="KW-1185">Reference proteome</keyword>
<accession>A0ABV2AE59</accession>
<reference evidence="1 2" key="1">
    <citation type="journal article" date="2024" name="BMC Biol.">
        <title>Comparative genomics of Ascetosporea gives new insight into the evolutionary basis for animal parasitism in Rhizaria.</title>
        <authorList>
            <person name="Hiltunen Thoren M."/>
            <person name="Onut-Brannstrom I."/>
            <person name="Alfjorden A."/>
            <person name="Peckova H."/>
            <person name="Swords F."/>
            <person name="Hooper C."/>
            <person name="Holzer A.S."/>
            <person name="Bass D."/>
            <person name="Burki F."/>
        </authorList>
    </citation>
    <scope>NUCLEOTIDE SEQUENCE [LARGE SCALE GENOMIC DNA]</scope>
    <source>
        <strain evidence="1">20-A016</strain>
    </source>
</reference>
<organism evidence="1 2">
    <name type="scientific">Bonamia ostreae</name>
    <dbReference type="NCBI Taxonomy" id="126728"/>
    <lineage>
        <taxon>Eukaryota</taxon>
        <taxon>Sar</taxon>
        <taxon>Rhizaria</taxon>
        <taxon>Endomyxa</taxon>
        <taxon>Ascetosporea</taxon>
        <taxon>Haplosporida</taxon>
        <taxon>Bonamia</taxon>
    </lineage>
</organism>
<evidence type="ECO:0000313" key="2">
    <source>
        <dbReference type="Proteomes" id="UP001439008"/>
    </source>
</evidence>
<dbReference type="Proteomes" id="UP001439008">
    <property type="component" value="Unassembled WGS sequence"/>
</dbReference>